<accession>D8PTJ4</accession>
<dbReference type="InterPro" id="IPR052369">
    <property type="entry name" value="UG_Glycosaminoglycan_Hydrolase"/>
</dbReference>
<keyword evidence="1 4" id="KW-0378">Hydrolase</keyword>
<dbReference type="AlphaFoldDB" id="D8PTJ4"/>
<dbReference type="OMA" id="WLAYEYT"/>
<dbReference type="RefSeq" id="XP_003036226.1">
    <property type="nucleotide sequence ID" value="XM_003036180.1"/>
</dbReference>
<organism evidence="5">
    <name type="scientific">Schizophyllum commune (strain H4-8 / FGSC 9210)</name>
    <name type="common">Split gill fungus</name>
    <dbReference type="NCBI Taxonomy" id="578458"/>
    <lineage>
        <taxon>Eukaryota</taxon>
        <taxon>Fungi</taxon>
        <taxon>Dikarya</taxon>
        <taxon>Basidiomycota</taxon>
        <taxon>Agaricomycotina</taxon>
        <taxon>Agaricomycetes</taxon>
        <taxon>Agaricomycetidae</taxon>
        <taxon>Agaricales</taxon>
        <taxon>Schizophyllaceae</taxon>
        <taxon>Schizophyllum</taxon>
    </lineage>
</organism>
<reference evidence="4 5" key="1">
    <citation type="journal article" date="2010" name="Nat. Biotechnol.">
        <title>Genome sequence of the model mushroom Schizophyllum commune.</title>
        <authorList>
            <person name="Ohm R.A."/>
            <person name="de Jong J.F."/>
            <person name="Lugones L.G."/>
            <person name="Aerts A."/>
            <person name="Kothe E."/>
            <person name="Stajich J.E."/>
            <person name="de Vries R.P."/>
            <person name="Record E."/>
            <person name="Levasseur A."/>
            <person name="Baker S.E."/>
            <person name="Bartholomew K.A."/>
            <person name="Coutinho P.M."/>
            <person name="Erdmann S."/>
            <person name="Fowler T.J."/>
            <person name="Gathman A.C."/>
            <person name="Lombard V."/>
            <person name="Henrissat B."/>
            <person name="Knabe N."/>
            <person name="Kuees U."/>
            <person name="Lilly W.W."/>
            <person name="Lindquist E."/>
            <person name="Lucas S."/>
            <person name="Magnuson J.K."/>
            <person name="Piumi F."/>
            <person name="Raudaskoski M."/>
            <person name="Salamov A."/>
            <person name="Schmutz J."/>
            <person name="Schwarze F.W.M.R."/>
            <person name="vanKuyk P.A."/>
            <person name="Horton J.S."/>
            <person name="Grigoriev I.V."/>
            <person name="Woesten H.A.B."/>
        </authorList>
    </citation>
    <scope>NUCLEOTIDE SEQUENCE [LARGE SCALE GENOMIC DNA]</scope>
    <source>
        <strain evidence="5">H4-8 / FGSC 9210</strain>
    </source>
</reference>
<feature type="chain" id="PRO_5003120328" evidence="3">
    <location>
        <begin position="18"/>
        <end position="403"/>
    </location>
</feature>
<evidence type="ECO:0000256" key="2">
    <source>
        <dbReference type="ARBA" id="ARBA00038358"/>
    </source>
</evidence>
<evidence type="ECO:0000313" key="4">
    <source>
        <dbReference type="EMBL" id="EFJ01324.1"/>
    </source>
</evidence>
<dbReference type="PANTHER" id="PTHR36845:SF1">
    <property type="entry name" value="HYDROLASE, PUTATIVE (AFU_ORTHOLOGUE AFUA_7G05090)-RELATED"/>
    <property type="match status" value="1"/>
</dbReference>
<evidence type="ECO:0000313" key="5">
    <source>
        <dbReference type="Proteomes" id="UP000007431"/>
    </source>
</evidence>
<protein>
    <submittedName>
        <fullName evidence="4">Glycoside hydrolase family 88 protein</fullName>
    </submittedName>
</protein>
<dbReference type="VEuPathDB" id="FungiDB:SCHCODRAFT_02604720"/>
<dbReference type="Gene3D" id="1.50.10.10">
    <property type="match status" value="1"/>
</dbReference>
<dbReference type="GO" id="GO:0000272">
    <property type="term" value="P:polysaccharide catabolic process"/>
    <property type="evidence" value="ECO:0007669"/>
    <property type="project" value="TreeGrafter"/>
</dbReference>
<proteinExistence type="inferred from homology"/>
<dbReference type="SUPFAM" id="SSF48208">
    <property type="entry name" value="Six-hairpin glycosidases"/>
    <property type="match status" value="1"/>
</dbReference>
<evidence type="ECO:0000256" key="3">
    <source>
        <dbReference type="SAM" id="SignalP"/>
    </source>
</evidence>
<sequence length="403" mass="43337">MLTATLAAAVLPLLAAARPCRRASPPSELFSPDIASKVSATAQRVIGAGSSSYPHTTDSNTGTWNLEKADWWTSGFFPATAYLLNARKDKCGASDDNGLGGADWLELGRAMSAGLVPLEDHTTQGHDVGFLSFPFIEELKVNSSNDTAKTGVNKFANALAARFNPTVGCTLSWDSSNADEFQVIIDNMMNLEVLFQSAALTGNNTLIDIATSHANTTMRNHIREDGGTWHVIVYSASTGQVTAKRTAQGYSNDSTWARGQAWAIYGFANMYAHTGIEDYLTTARKVADYFIAHVPQDGIVPWDFQAPTDNRPADSSAQTIASSALLLLAQHETDSSKAKSYQDAAIQLLSDITSFAWKSDWQSLLSNGTVNMPQGNSRTGIVYGDHYYIQAGSQLLDLGLASC</sequence>
<comment type="similarity">
    <text evidence="2">Belongs to the glycosyl hydrolase 88 family.</text>
</comment>
<dbReference type="InterPro" id="IPR010905">
    <property type="entry name" value="Glyco_hydro_88"/>
</dbReference>
<dbReference type="GO" id="GO:0052757">
    <property type="term" value="F:chondroitin hydrolase activity"/>
    <property type="evidence" value="ECO:0007669"/>
    <property type="project" value="TreeGrafter"/>
</dbReference>
<dbReference type="GeneID" id="9586765"/>
<evidence type="ECO:0000256" key="1">
    <source>
        <dbReference type="ARBA" id="ARBA00022801"/>
    </source>
</evidence>
<dbReference type="InParanoid" id="D8PTJ4"/>
<feature type="signal peptide" evidence="3">
    <location>
        <begin position="1"/>
        <end position="17"/>
    </location>
</feature>
<dbReference type="EMBL" id="GL377303">
    <property type="protein sequence ID" value="EFJ01324.1"/>
    <property type="molecule type" value="Genomic_DNA"/>
</dbReference>
<dbReference type="PANTHER" id="PTHR36845">
    <property type="entry name" value="HYDROLASE, PUTATIVE (AFU_ORTHOLOGUE AFUA_7G05090)-RELATED"/>
    <property type="match status" value="1"/>
</dbReference>
<dbReference type="OrthoDB" id="2317065at2759"/>
<dbReference type="InterPro" id="IPR012341">
    <property type="entry name" value="6hp_glycosidase-like_sf"/>
</dbReference>
<dbReference type="KEGG" id="scm:SCHCO_02604720"/>
<name>D8PTJ4_SCHCM</name>
<dbReference type="Pfam" id="PF07470">
    <property type="entry name" value="Glyco_hydro_88"/>
    <property type="match status" value="1"/>
</dbReference>
<keyword evidence="5" id="KW-1185">Reference proteome</keyword>
<dbReference type="eggNOG" id="ENOG502S0YB">
    <property type="taxonomic scope" value="Eukaryota"/>
</dbReference>
<gene>
    <name evidence="4" type="ORF">SCHCODRAFT_66237</name>
</gene>
<dbReference type="HOGENOM" id="CLU_027158_2_1_1"/>
<keyword evidence="3" id="KW-0732">Signal</keyword>
<dbReference type="InterPro" id="IPR008928">
    <property type="entry name" value="6-hairpin_glycosidase_sf"/>
</dbReference>
<dbReference type="Proteomes" id="UP000007431">
    <property type="component" value="Unassembled WGS sequence"/>
</dbReference>